<dbReference type="InterPro" id="IPR018060">
    <property type="entry name" value="HTH_AraC"/>
</dbReference>
<organism evidence="5 6">
    <name type="scientific">Roseivirga pacifica</name>
    <dbReference type="NCBI Taxonomy" id="1267423"/>
    <lineage>
        <taxon>Bacteria</taxon>
        <taxon>Pseudomonadati</taxon>
        <taxon>Bacteroidota</taxon>
        <taxon>Cytophagia</taxon>
        <taxon>Cytophagales</taxon>
        <taxon>Roseivirgaceae</taxon>
        <taxon>Roseivirga</taxon>
    </lineage>
</organism>
<accession>A0A1I0NHU2</accession>
<feature type="domain" description="HTH araC/xylS-type" evidence="4">
    <location>
        <begin position="186"/>
        <end position="284"/>
    </location>
</feature>
<dbReference type="GO" id="GO:0043565">
    <property type="term" value="F:sequence-specific DNA binding"/>
    <property type="evidence" value="ECO:0007669"/>
    <property type="project" value="InterPro"/>
</dbReference>
<protein>
    <submittedName>
        <fullName evidence="5">Transcriptional regulator, AraC family</fullName>
    </submittedName>
</protein>
<evidence type="ECO:0000256" key="2">
    <source>
        <dbReference type="ARBA" id="ARBA00023125"/>
    </source>
</evidence>
<dbReference type="SMART" id="SM00342">
    <property type="entry name" value="HTH_ARAC"/>
    <property type="match status" value="1"/>
</dbReference>
<dbReference type="STRING" id="1267423.SAMN05216290_1217"/>
<evidence type="ECO:0000259" key="4">
    <source>
        <dbReference type="PROSITE" id="PS01124"/>
    </source>
</evidence>
<dbReference type="GeneID" id="99985949"/>
<keyword evidence="2" id="KW-0238">DNA-binding</keyword>
<dbReference type="Gene3D" id="2.60.120.10">
    <property type="entry name" value="Jelly Rolls"/>
    <property type="match status" value="1"/>
</dbReference>
<evidence type="ECO:0000256" key="1">
    <source>
        <dbReference type="ARBA" id="ARBA00023015"/>
    </source>
</evidence>
<dbReference type="OrthoDB" id="792101at2"/>
<dbReference type="PROSITE" id="PS01124">
    <property type="entry name" value="HTH_ARAC_FAMILY_2"/>
    <property type="match status" value="1"/>
</dbReference>
<keyword evidence="1" id="KW-0805">Transcription regulation</keyword>
<dbReference type="InterPro" id="IPR009057">
    <property type="entry name" value="Homeodomain-like_sf"/>
</dbReference>
<evidence type="ECO:0000313" key="6">
    <source>
        <dbReference type="Proteomes" id="UP000199437"/>
    </source>
</evidence>
<proteinExistence type="predicted"/>
<evidence type="ECO:0000256" key="3">
    <source>
        <dbReference type="ARBA" id="ARBA00023163"/>
    </source>
</evidence>
<dbReference type="SUPFAM" id="SSF46689">
    <property type="entry name" value="Homeodomain-like"/>
    <property type="match status" value="2"/>
</dbReference>
<dbReference type="AlphaFoldDB" id="A0A1I0NHU2"/>
<dbReference type="RefSeq" id="WP_090257619.1">
    <property type="nucleotide sequence ID" value="NZ_FOIR01000001.1"/>
</dbReference>
<name>A0A1I0NHU2_9BACT</name>
<sequence length="287" mass="32988">MRVLPFRIPKAEQSAIHLQIDDEPYFYDKLHQHPERQLTVIEKGEGTLIYGDFVGRFAPGDVFLMGSNVPHVFRCDEQFYAKNESGAALSRSIFFDWEGMGTAFTQLPEFRKVNAFLAQAEQGGVATGKLTSEISDLFEAIFKKRGVERFNLFMTVLDRLSRSKLWKPLSALPNRNLKELEGQRLDDIFQFTMTNYQRPIALEELAELTHMNKAAFCRYFKQHTRKTYVEFLNEYRVNRACSLLLQADRTVAAVAYEVGFNNLSHFNRKFKAVMTQTPKAFIAAAKG</sequence>
<keyword evidence="6" id="KW-1185">Reference proteome</keyword>
<dbReference type="Gene3D" id="1.10.10.60">
    <property type="entry name" value="Homeodomain-like"/>
    <property type="match status" value="2"/>
</dbReference>
<dbReference type="Pfam" id="PF12833">
    <property type="entry name" value="HTH_18"/>
    <property type="match status" value="1"/>
</dbReference>
<dbReference type="SUPFAM" id="SSF51182">
    <property type="entry name" value="RmlC-like cupins"/>
    <property type="match status" value="1"/>
</dbReference>
<dbReference type="GO" id="GO:0003700">
    <property type="term" value="F:DNA-binding transcription factor activity"/>
    <property type="evidence" value="ECO:0007669"/>
    <property type="project" value="InterPro"/>
</dbReference>
<dbReference type="Proteomes" id="UP000199437">
    <property type="component" value="Unassembled WGS sequence"/>
</dbReference>
<dbReference type="InterPro" id="IPR011051">
    <property type="entry name" value="RmlC_Cupin_sf"/>
</dbReference>
<reference evidence="6" key="1">
    <citation type="submission" date="2016-10" db="EMBL/GenBank/DDBJ databases">
        <authorList>
            <person name="Varghese N."/>
            <person name="Submissions S."/>
        </authorList>
    </citation>
    <scope>NUCLEOTIDE SEQUENCE [LARGE SCALE GENOMIC DNA]</scope>
    <source>
        <strain evidence="6">CGMCC 1.12402</strain>
    </source>
</reference>
<dbReference type="PANTHER" id="PTHR43280">
    <property type="entry name" value="ARAC-FAMILY TRANSCRIPTIONAL REGULATOR"/>
    <property type="match status" value="1"/>
</dbReference>
<dbReference type="EMBL" id="FOIR01000001">
    <property type="protein sequence ID" value="SEW01062.1"/>
    <property type="molecule type" value="Genomic_DNA"/>
</dbReference>
<keyword evidence="3" id="KW-0804">Transcription</keyword>
<dbReference type="PANTHER" id="PTHR43280:SF34">
    <property type="entry name" value="ARAC-FAMILY TRANSCRIPTIONAL REGULATOR"/>
    <property type="match status" value="1"/>
</dbReference>
<evidence type="ECO:0000313" key="5">
    <source>
        <dbReference type="EMBL" id="SEW01062.1"/>
    </source>
</evidence>
<gene>
    <name evidence="5" type="ORF">SAMN05216290_1217</name>
</gene>
<dbReference type="InterPro" id="IPR014710">
    <property type="entry name" value="RmlC-like_jellyroll"/>
</dbReference>